<evidence type="ECO:0000313" key="2">
    <source>
        <dbReference type="Proteomes" id="UP001501447"/>
    </source>
</evidence>
<dbReference type="Proteomes" id="UP001501447">
    <property type="component" value="Unassembled WGS sequence"/>
</dbReference>
<protein>
    <submittedName>
        <fullName evidence="1">Uncharacterized protein</fullName>
    </submittedName>
</protein>
<sequence length="116" mass="11746">MGSLRALFVEADDLGEVRGGEAVGAADAGVRDESASGPVFDPPGGTAKGFGDFLGAVETGQGGSALGDRKASYEGRGMSEWCKKGGSLLGGSVLGQRRWAGLVTWRSASAAVREAR</sequence>
<keyword evidence="2" id="KW-1185">Reference proteome</keyword>
<accession>A0ABN3PY77</accession>
<proteinExistence type="predicted"/>
<reference evidence="1 2" key="1">
    <citation type="journal article" date="2019" name="Int. J. Syst. Evol. Microbiol.">
        <title>The Global Catalogue of Microorganisms (GCM) 10K type strain sequencing project: providing services to taxonomists for standard genome sequencing and annotation.</title>
        <authorList>
            <consortium name="The Broad Institute Genomics Platform"/>
            <consortium name="The Broad Institute Genome Sequencing Center for Infectious Disease"/>
            <person name="Wu L."/>
            <person name="Ma J."/>
        </authorList>
    </citation>
    <scope>NUCLEOTIDE SEQUENCE [LARGE SCALE GENOMIC DNA]</scope>
    <source>
        <strain evidence="1 2">JCM 16373</strain>
    </source>
</reference>
<organism evidence="1 2">
    <name type="scientific">Streptomyces axinellae</name>
    <dbReference type="NCBI Taxonomy" id="552788"/>
    <lineage>
        <taxon>Bacteria</taxon>
        <taxon>Bacillati</taxon>
        <taxon>Actinomycetota</taxon>
        <taxon>Actinomycetes</taxon>
        <taxon>Kitasatosporales</taxon>
        <taxon>Streptomycetaceae</taxon>
        <taxon>Streptomyces</taxon>
    </lineage>
</organism>
<dbReference type="EMBL" id="BAAARJ010000005">
    <property type="protein sequence ID" value="GAA2605698.1"/>
    <property type="molecule type" value="Genomic_DNA"/>
</dbReference>
<gene>
    <name evidence="1" type="ORF">GCM10009863_19030</name>
</gene>
<comment type="caution">
    <text evidence="1">The sequence shown here is derived from an EMBL/GenBank/DDBJ whole genome shotgun (WGS) entry which is preliminary data.</text>
</comment>
<evidence type="ECO:0000313" key="1">
    <source>
        <dbReference type="EMBL" id="GAA2605698.1"/>
    </source>
</evidence>
<name>A0ABN3PY77_9ACTN</name>